<sequence>MPKDRVPCWGSEPYPTSDADDSESSSTAESMDSTLILTFISSRWATRVGNGHERVDVREPVVVFAVEVALVHHDVVQTPLLQLLTPDVLLDSVLADQTVDVDFPRLADTVAPVHSLPIHRRVPVGVVEDDRVGTRQRKTHTTSAGGGDEQEYLLVLVESGDDTLPHVHLGGPVESDVREPHEVDPVL</sequence>
<dbReference type="EMBL" id="BDSA01000002">
    <property type="protein sequence ID" value="GBE60142.1"/>
    <property type="molecule type" value="Genomic_DNA"/>
</dbReference>
<accession>A0A2H6KAW9</accession>
<reference evidence="2 3" key="1">
    <citation type="journal article" date="2017" name="BMC Genomics">
        <title>Whole-genome assembly of Babesia ovata and comparative genomics between closely related pathogens.</title>
        <authorList>
            <person name="Yamagishi J."/>
            <person name="Asada M."/>
            <person name="Hakimi H."/>
            <person name="Tanaka T.Q."/>
            <person name="Sugimoto C."/>
            <person name="Kawazu S."/>
        </authorList>
    </citation>
    <scope>NUCLEOTIDE SEQUENCE [LARGE SCALE GENOMIC DNA]</scope>
    <source>
        <strain evidence="2 3">Miyake</strain>
    </source>
</reference>
<protein>
    <submittedName>
        <fullName evidence="2">Oligomycin resistance ATP-dependent permease, putative</fullName>
    </submittedName>
</protein>
<evidence type="ECO:0000313" key="3">
    <source>
        <dbReference type="Proteomes" id="UP000236319"/>
    </source>
</evidence>
<name>A0A2H6KAW9_9APIC</name>
<organism evidence="2 3">
    <name type="scientific">Babesia ovata</name>
    <dbReference type="NCBI Taxonomy" id="189622"/>
    <lineage>
        <taxon>Eukaryota</taxon>
        <taxon>Sar</taxon>
        <taxon>Alveolata</taxon>
        <taxon>Apicomplexa</taxon>
        <taxon>Aconoidasida</taxon>
        <taxon>Piroplasmida</taxon>
        <taxon>Babesiidae</taxon>
        <taxon>Babesia</taxon>
    </lineage>
</organism>
<dbReference type="VEuPathDB" id="PiroplasmaDB:BOVATA_016350"/>
<evidence type="ECO:0000256" key="1">
    <source>
        <dbReference type="SAM" id="MobiDB-lite"/>
    </source>
</evidence>
<feature type="region of interest" description="Disordered" evidence="1">
    <location>
        <begin position="1"/>
        <end position="29"/>
    </location>
</feature>
<proteinExistence type="predicted"/>
<dbReference type="AlphaFoldDB" id="A0A2H6KAW9"/>
<dbReference type="RefSeq" id="XP_028866385.1">
    <property type="nucleotide sequence ID" value="XM_029010552.1"/>
</dbReference>
<dbReference type="GeneID" id="39873912"/>
<comment type="caution">
    <text evidence="2">The sequence shown here is derived from an EMBL/GenBank/DDBJ whole genome shotgun (WGS) entry which is preliminary data.</text>
</comment>
<evidence type="ECO:0000313" key="2">
    <source>
        <dbReference type="EMBL" id="GBE60142.1"/>
    </source>
</evidence>
<gene>
    <name evidence="2" type="ORF">BOVATA_016350</name>
</gene>
<keyword evidence="3" id="KW-1185">Reference proteome</keyword>
<dbReference type="Proteomes" id="UP000236319">
    <property type="component" value="Unassembled WGS sequence"/>
</dbReference>